<sequence>MERQRELISRWAKDNGHEVVAWAEDGDVSGSVSPFDTPELGKFLTEDGSQGWDILVAWKLDRLARNSINLSKLFIWTQEHEKQLVCVAEHIDLSDWSGQMLANIIAGLAQGELEAITERALAGKKQLRKVGRFQGGVAPYGYQAVDREGGGKELIKDPEQQKVLQWIYKQALMNRPIAHIVRDLKDKEIPTARQEAGRGTKGWHYSTINTLLTSKVYLGWTMYEGKPVLDDHGEPIQRCEPSISIEDYNRIAELRASRRTRVATKAKISPLSGVIVCWECGENMHYNRYNGSESIFKYQCRRHDKTIYVSAREAHAALEEMFLDDVADLPILEKRLSTIGTTEESLEQARAAYAEITEFLPTAPDKATRASLFEQLTNLGNKIKGLESAVQSQDGVEWIDTGETYGERWEQLDTEGRRLLLTSAGIKFRARQLKPGSRWHRPIQEHEIILPPELKLLPKTKPVDLSTVHKLEQEEFMAGLSEEQRQQIEGARE</sequence>
<dbReference type="Pfam" id="PF07508">
    <property type="entry name" value="Recombinase"/>
    <property type="match status" value="1"/>
</dbReference>
<dbReference type="PROSITE" id="PS51737">
    <property type="entry name" value="RECOMBINASE_DNA_BIND"/>
    <property type="match status" value="1"/>
</dbReference>
<evidence type="ECO:0000256" key="1">
    <source>
        <dbReference type="ARBA" id="ARBA00023125"/>
    </source>
</evidence>
<evidence type="ECO:0000313" key="6">
    <source>
        <dbReference type="Proteomes" id="UP000215374"/>
    </source>
</evidence>
<dbReference type="SUPFAM" id="SSF53041">
    <property type="entry name" value="Resolvase-like"/>
    <property type="match status" value="1"/>
</dbReference>
<dbReference type="EMBL" id="LT906467">
    <property type="protein sequence ID" value="SNV59076.1"/>
    <property type="molecule type" value="Genomic_DNA"/>
</dbReference>
<protein>
    <submittedName>
        <fullName evidence="5">Recombinase</fullName>
    </submittedName>
</protein>
<dbReference type="CDD" id="cd00338">
    <property type="entry name" value="Ser_Recombinase"/>
    <property type="match status" value="1"/>
</dbReference>
<dbReference type="InterPro" id="IPR006119">
    <property type="entry name" value="Resolv_N"/>
</dbReference>
<dbReference type="Pfam" id="PF13408">
    <property type="entry name" value="Zn_ribbon_recom"/>
    <property type="match status" value="1"/>
</dbReference>
<dbReference type="GO" id="GO:0000150">
    <property type="term" value="F:DNA strand exchange activity"/>
    <property type="evidence" value="ECO:0007669"/>
    <property type="project" value="InterPro"/>
</dbReference>
<dbReference type="InterPro" id="IPR038109">
    <property type="entry name" value="DNA_bind_recomb_sf"/>
</dbReference>
<dbReference type="PANTHER" id="PTHR30461">
    <property type="entry name" value="DNA-INVERTASE FROM LAMBDOID PROPHAGE"/>
    <property type="match status" value="1"/>
</dbReference>
<feature type="domain" description="Resolvase/invertase-type recombinase catalytic" evidence="3">
    <location>
        <begin position="1"/>
        <end position="131"/>
    </location>
</feature>
<keyword evidence="1" id="KW-0238">DNA-binding</keyword>
<evidence type="ECO:0000259" key="4">
    <source>
        <dbReference type="PROSITE" id="PS51737"/>
    </source>
</evidence>
<organism evidence="5 6">
    <name type="scientific">Corynebacterium imitans</name>
    <dbReference type="NCBI Taxonomy" id="156978"/>
    <lineage>
        <taxon>Bacteria</taxon>
        <taxon>Bacillati</taxon>
        <taxon>Actinomycetota</taxon>
        <taxon>Actinomycetes</taxon>
        <taxon>Mycobacteriales</taxon>
        <taxon>Corynebacteriaceae</taxon>
        <taxon>Corynebacterium</taxon>
    </lineage>
</organism>
<accession>A0A239YKZ0</accession>
<dbReference type="PANTHER" id="PTHR30461:SF2">
    <property type="entry name" value="SERINE RECOMBINASE PINE-RELATED"/>
    <property type="match status" value="1"/>
</dbReference>
<dbReference type="InterPro" id="IPR011109">
    <property type="entry name" value="DNA_bind_recombinase_dom"/>
</dbReference>
<dbReference type="Gene3D" id="3.90.1750.20">
    <property type="entry name" value="Putative Large Serine Recombinase, Chain B, Domain 2"/>
    <property type="match status" value="1"/>
</dbReference>
<gene>
    <name evidence="5" type="primary">hin_2</name>
    <name evidence="5" type="ORF">SAMEA4535761_00489</name>
</gene>
<dbReference type="GO" id="GO:0003677">
    <property type="term" value="F:DNA binding"/>
    <property type="evidence" value="ECO:0007669"/>
    <property type="project" value="UniProtKB-KW"/>
</dbReference>
<dbReference type="Proteomes" id="UP000215374">
    <property type="component" value="Chromosome 1"/>
</dbReference>
<dbReference type="InterPro" id="IPR025827">
    <property type="entry name" value="Zn_ribbon_recom_dom"/>
</dbReference>
<proteinExistence type="predicted"/>
<dbReference type="Gene3D" id="3.40.50.1390">
    <property type="entry name" value="Resolvase, N-terminal catalytic domain"/>
    <property type="match status" value="1"/>
</dbReference>
<dbReference type="SMART" id="SM00857">
    <property type="entry name" value="Resolvase"/>
    <property type="match status" value="1"/>
</dbReference>
<dbReference type="PROSITE" id="PS51736">
    <property type="entry name" value="RECOMBINASES_3"/>
    <property type="match status" value="1"/>
</dbReference>
<dbReference type="AlphaFoldDB" id="A0A239YKZ0"/>
<dbReference type="Pfam" id="PF00239">
    <property type="entry name" value="Resolvase"/>
    <property type="match status" value="1"/>
</dbReference>
<evidence type="ECO:0000259" key="3">
    <source>
        <dbReference type="PROSITE" id="PS51736"/>
    </source>
</evidence>
<reference evidence="5 6" key="1">
    <citation type="submission" date="2017-06" db="EMBL/GenBank/DDBJ databases">
        <authorList>
            <consortium name="Pathogen Informatics"/>
        </authorList>
    </citation>
    <scope>NUCLEOTIDE SEQUENCE [LARGE SCALE GENOMIC DNA]</scope>
    <source>
        <strain evidence="5 6">NCTC13015</strain>
    </source>
</reference>
<name>A0A239YKZ0_9CORY</name>
<dbReference type="InterPro" id="IPR036162">
    <property type="entry name" value="Resolvase-like_N_sf"/>
</dbReference>
<evidence type="ECO:0000256" key="2">
    <source>
        <dbReference type="ARBA" id="ARBA00023172"/>
    </source>
</evidence>
<feature type="domain" description="Recombinase" evidence="4">
    <location>
        <begin position="139"/>
        <end position="261"/>
    </location>
</feature>
<evidence type="ECO:0000313" key="5">
    <source>
        <dbReference type="EMBL" id="SNV59076.1"/>
    </source>
</evidence>
<dbReference type="InterPro" id="IPR050639">
    <property type="entry name" value="SSR_resolvase"/>
</dbReference>
<keyword evidence="2" id="KW-0233">DNA recombination</keyword>